<feature type="compositionally biased region" description="Low complexity" evidence="1">
    <location>
        <begin position="271"/>
        <end position="280"/>
    </location>
</feature>
<keyword evidence="3" id="KW-1185">Reference proteome</keyword>
<feature type="region of interest" description="Disordered" evidence="1">
    <location>
        <begin position="269"/>
        <end position="290"/>
    </location>
</feature>
<dbReference type="Proteomes" id="UP001610446">
    <property type="component" value="Unassembled WGS sequence"/>
</dbReference>
<dbReference type="InterPro" id="IPR027417">
    <property type="entry name" value="P-loop_NTPase"/>
</dbReference>
<evidence type="ECO:0000256" key="1">
    <source>
        <dbReference type="SAM" id="MobiDB-lite"/>
    </source>
</evidence>
<dbReference type="Gene3D" id="3.40.50.300">
    <property type="entry name" value="P-loop containing nucleotide triphosphate hydrolases"/>
    <property type="match status" value="1"/>
</dbReference>
<evidence type="ECO:0000313" key="2">
    <source>
        <dbReference type="EMBL" id="KAL2831922.1"/>
    </source>
</evidence>
<organism evidence="2 3">
    <name type="scientific">Aspergillus pseudoustus</name>
    <dbReference type="NCBI Taxonomy" id="1810923"/>
    <lineage>
        <taxon>Eukaryota</taxon>
        <taxon>Fungi</taxon>
        <taxon>Dikarya</taxon>
        <taxon>Ascomycota</taxon>
        <taxon>Pezizomycotina</taxon>
        <taxon>Eurotiomycetes</taxon>
        <taxon>Eurotiomycetidae</taxon>
        <taxon>Eurotiales</taxon>
        <taxon>Aspergillaceae</taxon>
        <taxon>Aspergillus</taxon>
        <taxon>Aspergillus subgen. Nidulantes</taxon>
    </lineage>
</organism>
<protein>
    <recommendedName>
        <fullName evidence="4">P-loop containing nucleoside triphosphate hydrolase protein</fullName>
    </recommendedName>
</protein>
<comment type="caution">
    <text evidence="2">The sequence shown here is derived from an EMBL/GenBank/DDBJ whole genome shotgun (WGS) entry which is preliminary data.</text>
</comment>
<accession>A0ABR4IVX9</accession>
<gene>
    <name evidence="2" type="ORF">BJY01DRAFT_260363</name>
</gene>
<sequence length="492" mass="54031">MGSTSDASLTASVFDEDVFEYHVSLLRPSNPRPENGEHSLAPIVASCVFAHASGLDQTTQFGLLAGDRSKLRSADSLVTDDPRIFFNVTPPSSTFICGSQGSGKSHTLACILENCLIPCRVGRLPSPLTALVFHYDTFISDNMGSPCEAAFLATHSELEVRVLCSPTNLRTIKGTYSRFNINVAPLELDQEHLNTQRMLDLMAVGQDDGPMPLYMHTVKRILRDMRIAQQENETGFDYQGFKQRLMSSNLSQAQLEPLSQRLDTLESFMPKSQTGKAGATKGKKSGGSTWEPQARRLTIVDLSCPCISPETACSLFNICASIFLEQKPSIGRVMALDEAHKYMNKSVEARGFTETLLSAVRLQRHLGVRMIISTQEPTISTALLNLCSTTIVHRFSSPEWLRVLQKHLAGATVNHLAARDDSSNDDEELQSLFGQVVELGVGEALIFSPSAIVRATCPDDGRVTFTRLRSGRLHVKIRQRVTTDGGRSLISL</sequence>
<dbReference type="SUPFAM" id="SSF52540">
    <property type="entry name" value="P-loop containing nucleoside triphosphate hydrolases"/>
    <property type="match status" value="1"/>
</dbReference>
<name>A0ABR4IVX9_9EURO</name>
<dbReference type="EMBL" id="JBFXLU010000272">
    <property type="protein sequence ID" value="KAL2831922.1"/>
    <property type="molecule type" value="Genomic_DNA"/>
</dbReference>
<evidence type="ECO:0000313" key="3">
    <source>
        <dbReference type="Proteomes" id="UP001610446"/>
    </source>
</evidence>
<proteinExistence type="predicted"/>
<evidence type="ECO:0008006" key="4">
    <source>
        <dbReference type="Google" id="ProtNLM"/>
    </source>
</evidence>
<reference evidence="2 3" key="1">
    <citation type="submission" date="2024-07" db="EMBL/GenBank/DDBJ databases">
        <title>Section-level genome sequencing and comparative genomics of Aspergillus sections Usti and Cavernicolus.</title>
        <authorList>
            <consortium name="Lawrence Berkeley National Laboratory"/>
            <person name="Nybo J.L."/>
            <person name="Vesth T.C."/>
            <person name="Theobald S."/>
            <person name="Frisvad J.C."/>
            <person name="Larsen T.O."/>
            <person name="Kjaerboelling I."/>
            <person name="Rothschild-Mancinelli K."/>
            <person name="Lyhne E.K."/>
            <person name="Kogle M.E."/>
            <person name="Barry K."/>
            <person name="Clum A."/>
            <person name="Na H."/>
            <person name="Ledsgaard L."/>
            <person name="Lin J."/>
            <person name="Lipzen A."/>
            <person name="Kuo A."/>
            <person name="Riley R."/>
            <person name="Mondo S."/>
            <person name="Labutti K."/>
            <person name="Haridas S."/>
            <person name="Pangalinan J."/>
            <person name="Salamov A.A."/>
            <person name="Simmons B.A."/>
            <person name="Magnuson J.K."/>
            <person name="Chen J."/>
            <person name="Drula E."/>
            <person name="Henrissat B."/>
            <person name="Wiebenga A."/>
            <person name="Lubbers R.J."/>
            <person name="Gomes A.C."/>
            <person name="Makela M.R."/>
            <person name="Stajich J."/>
            <person name="Grigoriev I.V."/>
            <person name="Mortensen U.H."/>
            <person name="De Vries R.P."/>
            <person name="Baker S.E."/>
            <person name="Andersen M.R."/>
        </authorList>
    </citation>
    <scope>NUCLEOTIDE SEQUENCE [LARGE SCALE GENOMIC DNA]</scope>
    <source>
        <strain evidence="2 3">CBS 123904</strain>
    </source>
</reference>